<dbReference type="KEGG" id="tab:CIG75_11280"/>
<dbReference type="NCBIfam" id="TIGR00969">
    <property type="entry name" value="3a0106s02"/>
    <property type="match status" value="1"/>
</dbReference>
<dbReference type="CDD" id="cd06261">
    <property type="entry name" value="TM_PBP2"/>
    <property type="match status" value="1"/>
</dbReference>
<protein>
    <submittedName>
        <fullName evidence="11">Sulfate ABC transporter</fullName>
    </submittedName>
</protein>
<dbReference type="GO" id="GO:0005886">
    <property type="term" value="C:plasma membrane"/>
    <property type="evidence" value="ECO:0007669"/>
    <property type="project" value="TreeGrafter"/>
</dbReference>
<feature type="transmembrane region" description="Helical" evidence="9">
    <location>
        <begin position="124"/>
        <end position="148"/>
    </location>
</feature>
<evidence type="ECO:0000256" key="4">
    <source>
        <dbReference type="ARBA" id="ARBA00022692"/>
    </source>
</evidence>
<keyword evidence="12" id="KW-1185">Reference proteome</keyword>
<dbReference type="PANTHER" id="PTHR30406:SF1">
    <property type="entry name" value="SULFATE TRANSPORT SYSTEM PERMEASE PROTEIN CYSW"/>
    <property type="match status" value="1"/>
</dbReference>
<feature type="domain" description="ABC transmembrane type-1" evidence="10">
    <location>
        <begin position="49"/>
        <end position="255"/>
    </location>
</feature>
<evidence type="ECO:0000259" key="10">
    <source>
        <dbReference type="PROSITE" id="PS50928"/>
    </source>
</evidence>
<evidence type="ECO:0000256" key="7">
    <source>
        <dbReference type="ARBA" id="ARBA00023136"/>
    </source>
</evidence>
<comment type="subunit">
    <text evidence="2">The complex is composed of two ATP-binding proteins (CysA), two transmembrane proteins (CysT and CysW) and a solute-binding protein (CysP).</text>
</comment>
<evidence type="ECO:0000256" key="3">
    <source>
        <dbReference type="ARBA" id="ARBA00022448"/>
    </source>
</evidence>
<accession>A0A223D202</accession>
<dbReference type="EMBL" id="CP022657">
    <property type="protein sequence ID" value="ASS75505.1"/>
    <property type="molecule type" value="Genomic_DNA"/>
</dbReference>
<organism evidence="11 12">
    <name type="scientific">Tumebacillus algifaecis</name>
    <dbReference type="NCBI Taxonomy" id="1214604"/>
    <lineage>
        <taxon>Bacteria</taxon>
        <taxon>Bacillati</taxon>
        <taxon>Bacillota</taxon>
        <taxon>Bacilli</taxon>
        <taxon>Bacillales</taxon>
        <taxon>Alicyclobacillaceae</taxon>
        <taxon>Tumebacillus</taxon>
    </lineage>
</organism>
<gene>
    <name evidence="11" type="ORF">CIG75_11280</name>
</gene>
<feature type="transmembrane region" description="Helical" evidence="9">
    <location>
        <begin position="87"/>
        <end position="112"/>
    </location>
</feature>
<dbReference type="PANTHER" id="PTHR30406">
    <property type="entry name" value="SULFATE TRANSPORT SYSTEM PERMEASE PROTEIN"/>
    <property type="match status" value="1"/>
</dbReference>
<proteinExistence type="predicted"/>
<keyword evidence="7 9" id="KW-0472">Membrane</keyword>
<evidence type="ECO:0000313" key="12">
    <source>
        <dbReference type="Proteomes" id="UP000214688"/>
    </source>
</evidence>
<dbReference type="PROSITE" id="PS50928">
    <property type="entry name" value="ABC_TM1"/>
    <property type="match status" value="1"/>
</dbReference>
<evidence type="ECO:0000256" key="9">
    <source>
        <dbReference type="SAM" id="Phobius"/>
    </source>
</evidence>
<dbReference type="OrthoDB" id="9795403at2"/>
<evidence type="ECO:0000256" key="8">
    <source>
        <dbReference type="ARBA" id="ARBA00025323"/>
    </source>
</evidence>
<keyword evidence="4 9" id="KW-0812">Transmembrane</keyword>
<dbReference type="InterPro" id="IPR000515">
    <property type="entry name" value="MetI-like"/>
</dbReference>
<comment type="function">
    <text evidence="8">Part of the ABC transporter complex CysAWTP (TC 3.A.1.6.1) involved in sulfate/thiosulfate import. Probably responsible for the translocation of the substrate across the membrane.</text>
</comment>
<feature type="transmembrane region" description="Helical" evidence="9">
    <location>
        <begin position="235"/>
        <end position="255"/>
    </location>
</feature>
<dbReference type="InterPro" id="IPR035906">
    <property type="entry name" value="MetI-like_sf"/>
</dbReference>
<dbReference type="SUPFAM" id="SSF161098">
    <property type="entry name" value="MetI-like"/>
    <property type="match status" value="1"/>
</dbReference>
<keyword evidence="6" id="KW-0764">Sulfate transport</keyword>
<feature type="transmembrane region" description="Helical" evidence="9">
    <location>
        <begin position="52"/>
        <end position="75"/>
    </location>
</feature>
<dbReference type="Gene3D" id="1.10.3720.10">
    <property type="entry name" value="MetI-like"/>
    <property type="match status" value="1"/>
</dbReference>
<evidence type="ECO:0000256" key="5">
    <source>
        <dbReference type="ARBA" id="ARBA00022989"/>
    </source>
</evidence>
<dbReference type="Proteomes" id="UP000214688">
    <property type="component" value="Chromosome"/>
</dbReference>
<evidence type="ECO:0000256" key="6">
    <source>
        <dbReference type="ARBA" id="ARBA00023032"/>
    </source>
</evidence>
<name>A0A223D202_9BACL</name>
<sequence length="272" mass="29956">MRKGLILLTYFFFVALLILPLGKMIASAWETGLTGVLEVLTRKEVLHALVLSGLITVIVTLLNTLFGVSLALFLVRGRRWNRRIKQVLNSMVDLPFAVSPVIGGLMILLLFGPQTVLGTFFEGIGMPIVFALPGMVIATLFVTFPLMVREVMPVLQETGTEQEAAAYTLGANAWLTFWRVTWPSIRFGVLYGFVLTAARSLGEFGAVLVVSGNIINRTQTATTLVYQEVEDFHFVAANTVATVLVMLSILILLLLEWSKQRKDGILHADSNT</sequence>
<evidence type="ECO:0000313" key="11">
    <source>
        <dbReference type="EMBL" id="ASS75505.1"/>
    </source>
</evidence>
<reference evidence="11 12" key="1">
    <citation type="journal article" date="2015" name="Int. J. Syst. Evol. Microbiol.">
        <title>Tumebacillus algifaecis sp. nov., isolated from decomposing algal scum.</title>
        <authorList>
            <person name="Wu Y.F."/>
            <person name="Zhang B."/>
            <person name="Xing P."/>
            <person name="Wu Q.L."/>
            <person name="Liu S.J."/>
        </authorList>
    </citation>
    <scope>NUCLEOTIDE SEQUENCE [LARGE SCALE GENOMIC DNA]</scope>
    <source>
        <strain evidence="11 12">THMBR28</strain>
    </source>
</reference>
<evidence type="ECO:0000256" key="1">
    <source>
        <dbReference type="ARBA" id="ARBA00004141"/>
    </source>
</evidence>
<dbReference type="RefSeq" id="WP_094236749.1">
    <property type="nucleotide sequence ID" value="NZ_CP022657.1"/>
</dbReference>
<dbReference type="GO" id="GO:0015419">
    <property type="term" value="F:ABC-type sulfate transporter activity"/>
    <property type="evidence" value="ECO:0007669"/>
    <property type="project" value="InterPro"/>
</dbReference>
<dbReference type="AlphaFoldDB" id="A0A223D202"/>
<keyword evidence="5 9" id="KW-1133">Transmembrane helix</keyword>
<comment type="subcellular location">
    <subcellularLocation>
        <location evidence="1">Membrane</location>
        <topology evidence="1">Multi-pass membrane protein</topology>
    </subcellularLocation>
</comment>
<dbReference type="InterPro" id="IPR005667">
    <property type="entry name" value="Sulph_transpt2"/>
</dbReference>
<feature type="transmembrane region" description="Helical" evidence="9">
    <location>
        <begin position="189"/>
        <end position="215"/>
    </location>
</feature>
<keyword evidence="3" id="KW-0813">Transport</keyword>
<dbReference type="Pfam" id="PF00528">
    <property type="entry name" value="BPD_transp_1"/>
    <property type="match status" value="1"/>
</dbReference>
<evidence type="ECO:0000256" key="2">
    <source>
        <dbReference type="ARBA" id="ARBA00011779"/>
    </source>
</evidence>